<dbReference type="GO" id="GO:0000978">
    <property type="term" value="F:RNA polymerase II cis-regulatory region sequence-specific DNA binding"/>
    <property type="evidence" value="ECO:0007669"/>
    <property type="project" value="TreeGrafter"/>
</dbReference>
<reference evidence="9" key="1">
    <citation type="journal article" date="2013" name="Nat. Biotechnol.">
        <title>Draft genome sequence of chickpea (Cicer arietinum) provides a resource for trait improvement.</title>
        <authorList>
            <person name="Varshney R.K."/>
            <person name="Song C."/>
            <person name="Saxena R.K."/>
            <person name="Azam S."/>
            <person name="Yu S."/>
            <person name="Sharpe A.G."/>
            <person name="Cannon S."/>
            <person name="Baek J."/>
            <person name="Rosen B.D."/>
            <person name="Tar'an B."/>
            <person name="Millan T."/>
            <person name="Zhang X."/>
            <person name="Ramsay L.D."/>
            <person name="Iwata A."/>
            <person name="Wang Y."/>
            <person name="Nelson W."/>
            <person name="Farmer A.D."/>
            <person name="Gaur P.M."/>
            <person name="Soderlund C."/>
            <person name="Penmetsa R.V."/>
            <person name="Xu C."/>
            <person name="Bharti A.K."/>
            <person name="He W."/>
            <person name="Winter P."/>
            <person name="Zhao S."/>
            <person name="Hane J.K."/>
            <person name="Carrasquilla-Garcia N."/>
            <person name="Condie J.A."/>
            <person name="Upadhyaya H.D."/>
            <person name="Luo M.C."/>
            <person name="Thudi M."/>
            <person name="Gowda C.L."/>
            <person name="Singh N.P."/>
            <person name="Lichtenzveig J."/>
            <person name="Gali K.K."/>
            <person name="Rubio J."/>
            <person name="Nadarajan N."/>
            <person name="Dolezel J."/>
            <person name="Bansal K.C."/>
            <person name="Xu X."/>
            <person name="Edwards D."/>
            <person name="Zhang G."/>
            <person name="Kahl G."/>
            <person name="Gil J."/>
            <person name="Singh K.B."/>
            <person name="Datta S.K."/>
            <person name="Jackson S.A."/>
            <person name="Wang J."/>
            <person name="Cook D.R."/>
        </authorList>
    </citation>
    <scope>NUCLEOTIDE SEQUENCE [LARGE SCALE GENOMIC DNA]</scope>
    <source>
        <strain evidence="9">cv. CDC Frontier</strain>
    </source>
</reference>
<dbReference type="GO" id="GO:0005634">
    <property type="term" value="C:nucleus"/>
    <property type="evidence" value="ECO:0007669"/>
    <property type="project" value="UniProtKB-SubCell"/>
</dbReference>
<dbReference type="SMART" id="SM00717">
    <property type="entry name" value="SANT"/>
    <property type="match status" value="2"/>
</dbReference>
<dbReference type="GO" id="GO:0000981">
    <property type="term" value="F:DNA-binding transcription factor activity, RNA polymerase II-specific"/>
    <property type="evidence" value="ECO:0007669"/>
    <property type="project" value="TreeGrafter"/>
</dbReference>
<dbReference type="PaxDb" id="3827-XP_004491750.1"/>
<feature type="domain" description="HTH myb-type" evidence="8">
    <location>
        <begin position="185"/>
        <end position="240"/>
    </location>
</feature>
<evidence type="ECO:0000256" key="6">
    <source>
        <dbReference type="SAM" id="MobiDB-lite"/>
    </source>
</evidence>
<feature type="domain" description="Myb-like" evidence="7">
    <location>
        <begin position="237"/>
        <end position="287"/>
    </location>
</feature>
<organism evidence="9 10">
    <name type="scientific">Cicer arietinum</name>
    <name type="common">Chickpea</name>
    <name type="synonym">Garbanzo</name>
    <dbReference type="NCBI Taxonomy" id="3827"/>
    <lineage>
        <taxon>Eukaryota</taxon>
        <taxon>Viridiplantae</taxon>
        <taxon>Streptophyta</taxon>
        <taxon>Embryophyta</taxon>
        <taxon>Tracheophyta</taxon>
        <taxon>Spermatophyta</taxon>
        <taxon>Magnoliopsida</taxon>
        <taxon>eudicotyledons</taxon>
        <taxon>Gunneridae</taxon>
        <taxon>Pentapetalae</taxon>
        <taxon>rosids</taxon>
        <taxon>fabids</taxon>
        <taxon>Fabales</taxon>
        <taxon>Fabaceae</taxon>
        <taxon>Papilionoideae</taxon>
        <taxon>50 kb inversion clade</taxon>
        <taxon>NPAAA clade</taxon>
        <taxon>Hologalegina</taxon>
        <taxon>IRL clade</taxon>
        <taxon>Cicereae</taxon>
        <taxon>Cicer</taxon>
    </lineage>
</organism>
<accession>A0A1S2XMU3</accession>
<dbReference type="Gene3D" id="1.10.10.60">
    <property type="entry name" value="Homeodomain-like"/>
    <property type="match status" value="2"/>
</dbReference>
<keyword evidence="5" id="KW-0539">Nucleus</keyword>
<comment type="subcellular location">
    <subcellularLocation>
        <location evidence="1">Nucleus</location>
    </subcellularLocation>
</comment>
<feature type="region of interest" description="Disordered" evidence="6">
    <location>
        <begin position="337"/>
        <end position="370"/>
    </location>
</feature>
<evidence type="ECO:0000256" key="5">
    <source>
        <dbReference type="ARBA" id="ARBA00023242"/>
    </source>
</evidence>
<dbReference type="InterPro" id="IPR001005">
    <property type="entry name" value="SANT/Myb"/>
</dbReference>
<evidence type="ECO:0000256" key="4">
    <source>
        <dbReference type="ARBA" id="ARBA00023125"/>
    </source>
</evidence>
<proteinExistence type="predicted"/>
<reference evidence="10" key="2">
    <citation type="submission" date="2025-08" db="UniProtKB">
        <authorList>
            <consortium name="RefSeq"/>
        </authorList>
    </citation>
    <scope>IDENTIFICATION</scope>
    <source>
        <tissue evidence="10">Etiolated seedlings</tissue>
    </source>
</reference>
<evidence type="ECO:0000313" key="10">
    <source>
        <dbReference type="RefSeq" id="XP_004491750.1"/>
    </source>
</evidence>
<evidence type="ECO:0000256" key="3">
    <source>
        <dbReference type="ARBA" id="ARBA00023015"/>
    </source>
</evidence>
<sequence>MELDPCFGEKLSMNFPKTPSIKSEMVPSSVVSPPPPPPSHYTTFLYQNHHFKKHHPLNNHPGFATRVPSSSSMISMIPTPSYQRDFVDARNPMTFEPNMELPTMHGRLNSSKGIWDLSNDKNNLFQSQVGVGPTLSAPSLLYGDGAIKPKLQGGDSSCTHGRIGNKPRVNDRGRIQMNSEIQHKDPNKIKGQWTTNEDSLLVELVERFGLKKWSQIAKYLNGRIGKQCRERWCNHLRPNIKKESWSEEEDKTLIEAHKTVGNKWAEIAKRLPGRTENSIKNHWNATKRRQYAKKRHNRRNSSKGMLLQKYIMEVAAAEEVKKELMKQSMNMMNIGNQPNNITNANFGEYESSDQSDFSSDQGWGTNPEDDELGGGGYVPMMFNDDGMGSGSGGTMSYDQFGSYGMENIISEVSMKKEIDLMEMIYRNP</sequence>
<dbReference type="KEGG" id="cam:101509149"/>
<dbReference type="SUPFAM" id="SSF46689">
    <property type="entry name" value="Homeodomain-like"/>
    <property type="match status" value="1"/>
</dbReference>
<dbReference type="OrthoDB" id="2143914at2759"/>
<gene>
    <name evidence="10" type="primary">LOC101509149</name>
</gene>
<dbReference type="CDD" id="cd00167">
    <property type="entry name" value="SANT"/>
    <property type="match status" value="2"/>
</dbReference>
<dbReference type="PANTHER" id="PTHR45614">
    <property type="entry name" value="MYB PROTEIN-RELATED"/>
    <property type="match status" value="1"/>
</dbReference>
<evidence type="ECO:0000259" key="8">
    <source>
        <dbReference type="PROSITE" id="PS51294"/>
    </source>
</evidence>
<evidence type="ECO:0000259" key="7">
    <source>
        <dbReference type="PROSITE" id="PS50090"/>
    </source>
</evidence>
<name>A0A1S2XMU3_CICAR</name>
<dbReference type="Proteomes" id="UP000087171">
    <property type="component" value="Chromosome Ca3"/>
</dbReference>
<feature type="compositionally biased region" description="Low complexity" evidence="6">
    <location>
        <begin position="352"/>
        <end position="361"/>
    </location>
</feature>
<dbReference type="InterPro" id="IPR009057">
    <property type="entry name" value="Homeodomain-like_sf"/>
</dbReference>
<protein>
    <submittedName>
        <fullName evidence="10">Transcription factor MYB98</fullName>
    </submittedName>
</protein>
<dbReference type="InterPro" id="IPR017930">
    <property type="entry name" value="Myb_dom"/>
</dbReference>
<evidence type="ECO:0000256" key="1">
    <source>
        <dbReference type="ARBA" id="ARBA00004123"/>
    </source>
</evidence>
<keyword evidence="4" id="KW-0238">DNA-binding</keyword>
<dbReference type="eggNOG" id="KOG0048">
    <property type="taxonomic scope" value="Eukaryota"/>
</dbReference>
<dbReference type="GeneID" id="101509149"/>
<evidence type="ECO:0000313" key="9">
    <source>
        <dbReference type="Proteomes" id="UP000087171"/>
    </source>
</evidence>
<dbReference type="RefSeq" id="XP_004491750.1">
    <property type="nucleotide sequence ID" value="XM_004491693.2"/>
</dbReference>
<dbReference type="PROSITE" id="PS51294">
    <property type="entry name" value="HTH_MYB"/>
    <property type="match status" value="2"/>
</dbReference>
<keyword evidence="2" id="KW-0677">Repeat</keyword>
<feature type="domain" description="Myb-like" evidence="7">
    <location>
        <begin position="185"/>
        <end position="236"/>
    </location>
</feature>
<keyword evidence="3" id="KW-0805">Transcription regulation</keyword>
<dbReference type="AlphaFoldDB" id="A0A1S2XMU3"/>
<evidence type="ECO:0000256" key="2">
    <source>
        <dbReference type="ARBA" id="ARBA00022737"/>
    </source>
</evidence>
<keyword evidence="9" id="KW-1185">Reference proteome</keyword>
<dbReference type="InterPro" id="IPR050560">
    <property type="entry name" value="MYB_TF"/>
</dbReference>
<dbReference type="Pfam" id="PF13921">
    <property type="entry name" value="Myb_DNA-bind_6"/>
    <property type="match status" value="1"/>
</dbReference>
<feature type="domain" description="HTH myb-type" evidence="8">
    <location>
        <begin position="241"/>
        <end position="291"/>
    </location>
</feature>
<dbReference type="PANTHER" id="PTHR45614:SF285">
    <property type="entry name" value="TRANSCRIPTION FACTOR MYB98"/>
    <property type="match status" value="1"/>
</dbReference>
<keyword evidence="3" id="KW-0804">Transcription</keyword>
<dbReference type="PROSITE" id="PS50090">
    <property type="entry name" value="MYB_LIKE"/>
    <property type="match status" value="2"/>
</dbReference>
<dbReference type="FunFam" id="1.10.10.60:FF:000010">
    <property type="entry name" value="Transcriptional activator Myb isoform A"/>
    <property type="match status" value="1"/>
</dbReference>